<dbReference type="PANTHER" id="PTHR47074">
    <property type="entry name" value="BNAC02G40300D PROTEIN"/>
    <property type="match status" value="1"/>
</dbReference>
<dbReference type="Gene3D" id="3.30.420.10">
    <property type="entry name" value="Ribonuclease H-like superfamily/Ribonuclease H"/>
    <property type="match status" value="1"/>
</dbReference>
<accession>A0AAD9ZM85</accession>
<sequence length="239" mass="26392">MSLPPCSSGLEDNLLWHFDKSGSFSIRSEYWVANDLRTLVALRNQVVHSNVKVPNSDICGWVTNYIQEFRVTNKDGQRGGAGDATLESATKGMFKINTDAALRFCDKVYGIGVVIRDSNGLVMAILCQNINVNYHPQIANALAILKGIWLTQNIGRVPIVLELDALSVVNSIVSKEVPNIEVGVRVHDVLCLLKDAIYFVPRLANTVAHGLARLTLDQVGEFVWLEDCPLFIDSLILDD</sequence>
<keyword evidence="3" id="KW-1185">Reference proteome</keyword>
<dbReference type="AlphaFoldDB" id="A0AAD9ZM85"/>
<reference evidence="2" key="1">
    <citation type="journal article" date="2023" name="Plant J.">
        <title>Genome sequences and population genomics provide insights into the demographic history, inbreeding, and mutation load of two 'living fossil' tree species of Dipteronia.</title>
        <authorList>
            <person name="Feng Y."/>
            <person name="Comes H.P."/>
            <person name="Chen J."/>
            <person name="Zhu S."/>
            <person name="Lu R."/>
            <person name="Zhang X."/>
            <person name="Li P."/>
            <person name="Qiu J."/>
            <person name="Olsen K.M."/>
            <person name="Qiu Y."/>
        </authorList>
    </citation>
    <scope>NUCLEOTIDE SEQUENCE</scope>
    <source>
        <strain evidence="2">NBL</strain>
    </source>
</reference>
<evidence type="ECO:0000259" key="1">
    <source>
        <dbReference type="Pfam" id="PF13456"/>
    </source>
</evidence>
<dbReference type="InterPro" id="IPR052929">
    <property type="entry name" value="RNase_H-like_EbsB-rel"/>
</dbReference>
<proteinExistence type="predicted"/>
<dbReference type="PANTHER" id="PTHR47074:SF48">
    <property type="entry name" value="POLYNUCLEOTIDYL TRANSFERASE, RIBONUCLEASE H-LIKE SUPERFAMILY PROTEIN"/>
    <property type="match status" value="1"/>
</dbReference>
<protein>
    <recommendedName>
        <fullName evidence="1">RNase H type-1 domain-containing protein</fullName>
    </recommendedName>
</protein>
<evidence type="ECO:0000313" key="3">
    <source>
        <dbReference type="Proteomes" id="UP001281410"/>
    </source>
</evidence>
<dbReference type="InterPro" id="IPR012337">
    <property type="entry name" value="RNaseH-like_sf"/>
</dbReference>
<evidence type="ECO:0000313" key="2">
    <source>
        <dbReference type="EMBL" id="KAK3184510.1"/>
    </source>
</evidence>
<dbReference type="CDD" id="cd06222">
    <property type="entry name" value="RNase_H_like"/>
    <property type="match status" value="1"/>
</dbReference>
<name>A0AAD9ZM85_9ROSI</name>
<feature type="domain" description="RNase H type-1" evidence="1">
    <location>
        <begin position="97"/>
        <end position="213"/>
    </location>
</feature>
<dbReference type="GO" id="GO:0003676">
    <property type="term" value="F:nucleic acid binding"/>
    <property type="evidence" value="ECO:0007669"/>
    <property type="project" value="InterPro"/>
</dbReference>
<dbReference type="InterPro" id="IPR044730">
    <property type="entry name" value="RNase_H-like_dom_plant"/>
</dbReference>
<dbReference type="Pfam" id="PF13456">
    <property type="entry name" value="RVT_3"/>
    <property type="match status" value="1"/>
</dbReference>
<organism evidence="2 3">
    <name type="scientific">Dipteronia sinensis</name>
    <dbReference type="NCBI Taxonomy" id="43782"/>
    <lineage>
        <taxon>Eukaryota</taxon>
        <taxon>Viridiplantae</taxon>
        <taxon>Streptophyta</taxon>
        <taxon>Embryophyta</taxon>
        <taxon>Tracheophyta</taxon>
        <taxon>Spermatophyta</taxon>
        <taxon>Magnoliopsida</taxon>
        <taxon>eudicotyledons</taxon>
        <taxon>Gunneridae</taxon>
        <taxon>Pentapetalae</taxon>
        <taxon>rosids</taxon>
        <taxon>malvids</taxon>
        <taxon>Sapindales</taxon>
        <taxon>Sapindaceae</taxon>
        <taxon>Hippocastanoideae</taxon>
        <taxon>Acereae</taxon>
        <taxon>Dipteronia</taxon>
    </lineage>
</organism>
<dbReference type="InterPro" id="IPR002156">
    <property type="entry name" value="RNaseH_domain"/>
</dbReference>
<gene>
    <name evidence="2" type="ORF">Dsin_031796</name>
</gene>
<comment type="caution">
    <text evidence="2">The sequence shown here is derived from an EMBL/GenBank/DDBJ whole genome shotgun (WGS) entry which is preliminary data.</text>
</comment>
<dbReference type="InterPro" id="IPR036397">
    <property type="entry name" value="RNaseH_sf"/>
</dbReference>
<dbReference type="Proteomes" id="UP001281410">
    <property type="component" value="Unassembled WGS sequence"/>
</dbReference>
<dbReference type="EMBL" id="JANJYJ010000010">
    <property type="protein sequence ID" value="KAK3184510.1"/>
    <property type="molecule type" value="Genomic_DNA"/>
</dbReference>
<dbReference type="GO" id="GO:0004523">
    <property type="term" value="F:RNA-DNA hybrid ribonuclease activity"/>
    <property type="evidence" value="ECO:0007669"/>
    <property type="project" value="InterPro"/>
</dbReference>
<dbReference type="SUPFAM" id="SSF53098">
    <property type="entry name" value="Ribonuclease H-like"/>
    <property type="match status" value="1"/>
</dbReference>